<evidence type="ECO:0000256" key="5">
    <source>
        <dbReference type="ARBA" id="ARBA00023180"/>
    </source>
</evidence>
<dbReference type="KEGG" id="soy:115880410"/>
<dbReference type="Proteomes" id="UP000504635">
    <property type="component" value="Unplaced"/>
</dbReference>
<evidence type="ECO:0000313" key="8">
    <source>
        <dbReference type="Proteomes" id="UP000504635"/>
    </source>
</evidence>
<evidence type="ECO:0000256" key="6">
    <source>
        <dbReference type="SAM" id="SignalP"/>
    </source>
</evidence>
<dbReference type="OrthoDB" id="6020543at2759"/>
<accession>A0A6J2XS57</accession>
<dbReference type="Pfam" id="PF01607">
    <property type="entry name" value="CBM_14"/>
    <property type="match status" value="1"/>
</dbReference>
<evidence type="ECO:0000259" key="7">
    <source>
        <dbReference type="PROSITE" id="PS50940"/>
    </source>
</evidence>
<dbReference type="AlphaFoldDB" id="A0A6J2XS57"/>
<organism evidence="8 9">
    <name type="scientific">Sitophilus oryzae</name>
    <name type="common">Rice weevil</name>
    <name type="synonym">Curculio oryzae</name>
    <dbReference type="NCBI Taxonomy" id="7048"/>
    <lineage>
        <taxon>Eukaryota</taxon>
        <taxon>Metazoa</taxon>
        <taxon>Ecdysozoa</taxon>
        <taxon>Arthropoda</taxon>
        <taxon>Hexapoda</taxon>
        <taxon>Insecta</taxon>
        <taxon>Pterygota</taxon>
        <taxon>Neoptera</taxon>
        <taxon>Endopterygota</taxon>
        <taxon>Coleoptera</taxon>
        <taxon>Polyphaga</taxon>
        <taxon>Cucujiformia</taxon>
        <taxon>Curculionidae</taxon>
        <taxon>Dryophthorinae</taxon>
        <taxon>Sitophilus</taxon>
    </lineage>
</organism>
<dbReference type="RefSeq" id="XP_030753459.1">
    <property type="nucleotide sequence ID" value="XM_030897599.1"/>
</dbReference>
<feature type="chain" id="PRO_5026895675" evidence="6">
    <location>
        <begin position="26"/>
        <end position="98"/>
    </location>
</feature>
<feature type="signal peptide" evidence="6">
    <location>
        <begin position="1"/>
        <end position="25"/>
    </location>
</feature>
<evidence type="ECO:0000313" key="9">
    <source>
        <dbReference type="RefSeq" id="XP_030753459.1"/>
    </source>
</evidence>
<keyword evidence="5" id="KW-0325">Glycoprotein</keyword>
<dbReference type="SUPFAM" id="SSF57625">
    <property type="entry name" value="Invertebrate chitin-binding proteins"/>
    <property type="match status" value="1"/>
</dbReference>
<keyword evidence="8" id="KW-1185">Reference proteome</keyword>
<dbReference type="GO" id="GO:0005576">
    <property type="term" value="C:extracellular region"/>
    <property type="evidence" value="ECO:0007669"/>
    <property type="project" value="InterPro"/>
</dbReference>
<reference evidence="9" key="1">
    <citation type="submission" date="2025-08" db="UniProtKB">
        <authorList>
            <consortium name="RefSeq"/>
        </authorList>
    </citation>
    <scope>IDENTIFICATION</scope>
    <source>
        <tissue evidence="9">Gonads</tissue>
    </source>
</reference>
<evidence type="ECO:0000256" key="3">
    <source>
        <dbReference type="ARBA" id="ARBA00022737"/>
    </source>
</evidence>
<dbReference type="InterPro" id="IPR036508">
    <property type="entry name" value="Chitin-bd_dom_sf"/>
</dbReference>
<keyword evidence="2 6" id="KW-0732">Signal</keyword>
<dbReference type="PROSITE" id="PS50940">
    <property type="entry name" value="CHIT_BIND_II"/>
    <property type="match status" value="1"/>
</dbReference>
<dbReference type="GeneID" id="115880410"/>
<evidence type="ECO:0000256" key="4">
    <source>
        <dbReference type="ARBA" id="ARBA00023157"/>
    </source>
</evidence>
<dbReference type="SMART" id="SM00494">
    <property type="entry name" value="ChtBD2"/>
    <property type="match status" value="1"/>
</dbReference>
<name>A0A6J2XS57_SITOR</name>
<dbReference type="GO" id="GO:0008061">
    <property type="term" value="F:chitin binding"/>
    <property type="evidence" value="ECO:0007669"/>
    <property type="project" value="UniProtKB-KW"/>
</dbReference>
<keyword evidence="1" id="KW-0147">Chitin-binding</keyword>
<dbReference type="InParanoid" id="A0A6J2XS57"/>
<keyword evidence="3" id="KW-0677">Repeat</keyword>
<protein>
    <submittedName>
        <fullName evidence="9">Uncharacterized protein LOC115880410</fullName>
    </submittedName>
</protein>
<dbReference type="InterPro" id="IPR002557">
    <property type="entry name" value="Chitin-bd_dom"/>
</dbReference>
<sequence>MAFKSTSFVIFGCLLAVSFIISTEAAVPKCPGHEDGTPTYYPDPDDCQYFYECSNGKAYHIKCGKGTYWDTTVDACNTADDVSCGSRSTPAPVTEASF</sequence>
<evidence type="ECO:0000256" key="2">
    <source>
        <dbReference type="ARBA" id="ARBA00022729"/>
    </source>
</evidence>
<gene>
    <name evidence="9" type="primary">LOC115880410</name>
</gene>
<evidence type="ECO:0000256" key="1">
    <source>
        <dbReference type="ARBA" id="ARBA00022669"/>
    </source>
</evidence>
<feature type="domain" description="Chitin-binding type-2" evidence="7">
    <location>
        <begin position="27"/>
        <end position="86"/>
    </location>
</feature>
<keyword evidence="4" id="KW-1015">Disulfide bond</keyword>
<dbReference type="PANTHER" id="PTHR23301">
    <property type="entry name" value="CHITIN BINDING PERITROPHIN-A"/>
    <property type="match status" value="1"/>
</dbReference>
<dbReference type="InterPro" id="IPR051940">
    <property type="entry name" value="Chitin_bind-dev_reg"/>
</dbReference>
<dbReference type="Gene3D" id="2.170.140.10">
    <property type="entry name" value="Chitin binding domain"/>
    <property type="match status" value="1"/>
</dbReference>
<proteinExistence type="predicted"/>
<dbReference type="PANTHER" id="PTHR23301:SF0">
    <property type="entry name" value="CHITIN-BINDING TYPE-2 DOMAIN-CONTAINING PROTEIN-RELATED"/>
    <property type="match status" value="1"/>
</dbReference>